<dbReference type="InterPro" id="IPR036597">
    <property type="entry name" value="Fido-like_dom_sf"/>
</dbReference>
<organism evidence="5 6">
    <name type="scientific">Candidatus Daviesbacteria bacterium RIFCSPLOWO2_01_FULL_39_12</name>
    <dbReference type="NCBI Taxonomy" id="1797785"/>
    <lineage>
        <taxon>Bacteria</taxon>
        <taxon>Candidatus Daviesiibacteriota</taxon>
    </lineage>
</organism>
<feature type="binding site" evidence="2">
    <location>
        <begin position="221"/>
        <end position="222"/>
    </location>
    <ligand>
        <name>ATP</name>
        <dbReference type="ChEBI" id="CHEBI:30616"/>
    </ligand>
</feature>
<feature type="active site" evidence="1">
    <location>
        <position position="179"/>
    </location>
</feature>
<name>A0A1F5KPK1_9BACT</name>
<evidence type="ECO:0000313" key="5">
    <source>
        <dbReference type="EMBL" id="OGE42846.1"/>
    </source>
</evidence>
<dbReference type="AlphaFoldDB" id="A0A1F5KPK1"/>
<dbReference type="STRING" id="1797785.A3B45_01230"/>
<sequence>MVIPPKYFLTPKISQLLQSIEASKEVINSLEIPKELETNIRRKSTLKSSLFSARIEGNTLTLDELPTTPSKSQKTKEVFNILKALNWIYERRAKDLNIKDILKLHQMVMEGFTSKYEAGKFRTEVGAIFNASGIAIYLPPRPSQILFLIKKLLKFANSPKEQFAPIKAALIHYIFEKIHPFLDGNGRVGRLLLQAVLQKEGYGMKGILPLEEYLDNHRSEYYSALETSEKDATDYVEFILESIAETAKEVKEQFLKKDGVRIEDLLLPRRAEILNIIKEHGMVNFDTIRRRFLSVNERTLRYDLKKLADAGLAKKRGTTKGVHYEAT</sequence>
<reference evidence="5 6" key="1">
    <citation type="journal article" date="2016" name="Nat. Commun.">
        <title>Thousands of microbial genomes shed light on interconnected biogeochemical processes in an aquifer system.</title>
        <authorList>
            <person name="Anantharaman K."/>
            <person name="Brown C.T."/>
            <person name="Hug L.A."/>
            <person name="Sharon I."/>
            <person name="Castelle C.J."/>
            <person name="Probst A.J."/>
            <person name="Thomas B.C."/>
            <person name="Singh A."/>
            <person name="Wilkins M.J."/>
            <person name="Karaoz U."/>
            <person name="Brodie E.L."/>
            <person name="Williams K.H."/>
            <person name="Hubbard S.S."/>
            <person name="Banfield J.F."/>
        </authorList>
    </citation>
    <scope>NUCLEOTIDE SEQUENCE [LARGE SCALE GENOMIC DNA]</scope>
</reference>
<feature type="domain" description="Fido" evidence="4">
    <location>
        <begin position="96"/>
        <end position="241"/>
    </location>
</feature>
<feature type="site" description="Important for autoinhibition of adenylyltransferase activity" evidence="3">
    <location>
        <position position="56"/>
    </location>
</feature>
<comment type="caution">
    <text evidence="5">The sequence shown here is derived from an EMBL/GenBank/DDBJ whole genome shotgun (WGS) entry which is preliminary data.</text>
</comment>
<gene>
    <name evidence="5" type="ORF">A3B45_01230</name>
</gene>
<dbReference type="Proteomes" id="UP000178565">
    <property type="component" value="Unassembled WGS sequence"/>
</dbReference>
<keyword evidence="2" id="KW-0067">ATP-binding</keyword>
<keyword evidence="2" id="KW-0547">Nucleotide-binding</keyword>
<evidence type="ECO:0000313" key="6">
    <source>
        <dbReference type="Proteomes" id="UP000178565"/>
    </source>
</evidence>
<dbReference type="InterPro" id="IPR040198">
    <property type="entry name" value="Fido_containing"/>
</dbReference>
<protein>
    <recommendedName>
        <fullName evidence="4">Fido domain-containing protein</fullName>
    </recommendedName>
</protein>
<dbReference type="PANTHER" id="PTHR13504:SF38">
    <property type="entry name" value="FIDO DOMAIN-CONTAINING PROTEIN"/>
    <property type="match status" value="1"/>
</dbReference>
<feature type="binding site" evidence="2">
    <location>
        <begin position="183"/>
        <end position="190"/>
    </location>
    <ligand>
        <name>ATP</name>
        <dbReference type="ChEBI" id="CHEBI:30616"/>
    </ligand>
</feature>
<dbReference type="InterPro" id="IPR036390">
    <property type="entry name" value="WH_DNA-bd_sf"/>
</dbReference>
<dbReference type="PANTHER" id="PTHR13504">
    <property type="entry name" value="FIDO DOMAIN-CONTAINING PROTEIN DDB_G0283145"/>
    <property type="match status" value="1"/>
</dbReference>
<evidence type="ECO:0000256" key="2">
    <source>
        <dbReference type="PIRSR" id="PIRSR640198-2"/>
    </source>
</evidence>
<dbReference type="Gene3D" id="1.10.10.10">
    <property type="entry name" value="Winged helix-like DNA-binding domain superfamily/Winged helix DNA-binding domain"/>
    <property type="match status" value="1"/>
</dbReference>
<evidence type="ECO:0000259" key="4">
    <source>
        <dbReference type="PROSITE" id="PS51459"/>
    </source>
</evidence>
<evidence type="ECO:0000256" key="3">
    <source>
        <dbReference type="PIRSR" id="PIRSR640198-3"/>
    </source>
</evidence>
<dbReference type="Pfam" id="PF02661">
    <property type="entry name" value="Fic"/>
    <property type="match status" value="1"/>
</dbReference>
<dbReference type="InterPro" id="IPR036388">
    <property type="entry name" value="WH-like_DNA-bd_sf"/>
</dbReference>
<dbReference type="SUPFAM" id="SSF46785">
    <property type="entry name" value="Winged helix' DNA-binding domain"/>
    <property type="match status" value="1"/>
</dbReference>
<dbReference type="InterPro" id="IPR003812">
    <property type="entry name" value="Fido"/>
</dbReference>
<dbReference type="EMBL" id="MFDM01000020">
    <property type="protein sequence ID" value="OGE42846.1"/>
    <property type="molecule type" value="Genomic_DNA"/>
</dbReference>
<dbReference type="SUPFAM" id="SSF140931">
    <property type="entry name" value="Fic-like"/>
    <property type="match status" value="1"/>
</dbReference>
<dbReference type="PROSITE" id="PS51459">
    <property type="entry name" value="FIDO"/>
    <property type="match status" value="1"/>
</dbReference>
<dbReference type="GO" id="GO:0005524">
    <property type="term" value="F:ATP binding"/>
    <property type="evidence" value="ECO:0007669"/>
    <property type="project" value="UniProtKB-KW"/>
</dbReference>
<evidence type="ECO:0000256" key="1">
    <source>
        <dbReference type="PIRSR" id="PIRSR640198-1"/>
    </source>
</evidence>
<accession>A0A1F5KPK1</accession>
<proteinExistence type="predicted"/>
<dbReference type="Gene3D" id="1.10.3290.10">
    <property type="entry name" value="Fido-like domain"/>
    <property type="match status" value="1"/>
</dbReference>